<evidence type="ECO:0000313" key="3">
    <source>
        <dbReference type="Proteomes" id="UP000001191"/>
    </source>
</evidence>
<dbReference type="eggNOG" id="ENOG5032TX9">
    <property type="taxonomic scope" value="Bacteria"/>
</dbReference>
<dbReference type="RefSeq" id="WP_012410067.1">
    <property type="nucleotide sequence ID" value="NC_010628.1"/>
</dbReference>
<gene>
    <name evidence="2" type="ordered locus">Npun_F3706</name>
</gene>
<evidence type="ECO:0000313" key="2">
    <source>
        <dbReference type="EMBL" id="ACC82096.1"/>
    </source>
</evidence>
<keyword evidence="3" id="KW-1185">Reference proteome</keyword>
<dbReference type="AlphaFoldDB" id="B2J329"/>
<dbReference type="KEGG" id="npu:Npun_F3706"/>
<dbReference type="PhylomeDB" id="B2J329"/>
<keyword evidence="1" id="KW-0472">Membrane</keyword>
<evidence type="ECO:0000256" key="1">
    <source>
        <dbReference type="SAM" id="Phobius"/>
    </source>
</evidence>
<protein>
    <recommendedName>
        <fullName evidence="4">PEP-CTERM protein-sorting domain-containing protein</fullName>
    </recommendedName>
</protein>
<name>B2J329_NOSP7</name>
<dbReference type="HOGENOM" id="CLU_1037600_0_0_3"/>
<organism evidence="2 3">
    <name type="scientific">Nostoc punctiforme (strain ATCC 29133 / PCC 73102)</name>
    <dbReference type="NCBI Taxonomy" id="63737"/>
    <lineage>
        <taxon>Bacteria</taxon>
        <taxon>Bacillati</taxon>
        <taxon>Cyanobacteriota</taxon>
        <taxon>Cyanophyceae</taxon>
        <taxon>Nostocales</taxon>
        <taxon>Nostocaceae</taxon>
        <taxon>Nostoc</taxon>
    </lineage>
</organism>
<keyword evidence="1" id="KW-1133">Transmembrane helix</keyword>
<evidence type="ECO:0008006" key="4">
    <source>
        <dbReference type="Google" id="ProtNLM"/>
    </source>
</evidence>
<dbReference type="EMBL" id="CP001037">
    <property type="protein sequence ID" value="ACC82096.1"/>
    <property type="molecule type" value="Genomic_DNA"/>
</dbReference>
<dbReference type="OrthoDB" id="573373at2"/>
<reference evidence="2 3" key="2">
    <citation type="journal article" date="2013" name="Plant Physiol.">
        <title>A Nostoc punctiforme Sugar Transporter Necessary to Establish a Cyanobacterium-Plant Symbiosis.</title>
        <authorList>
            <person name="Ekman M."/>
            <person name="Picossi S."/>
            <person name="Campbell E.L."/>
            <person name="Meeks J.C."/>
            <person name="Flores E."/>
        </authorList>
    </citation>
    <scope>NUCLEOTIDE SEQUENCE [LARGE SCALE GENOMIC DNA]</scope>
    <source>
        <strain evidence="3">ATCC 29133 / PCC 73102</strain>
    </source>
</reference>
<proteinExistence type="predicted"/>
<feature type="transmembrane region" description="Helical" evidence="1">
    <location>
        <begin position="239"/>
        <end position="256"/>
    </location>
</feature>
<sequence length="260" mass="27502">MASATNQLLKLSIQYLPTIATKLAITTLIAILPLPVKAVTLVTSRANFGSNDGIDWSSLGKVFNPFAPDPSAFLPNSFSAVSEGGLALGVTVPQVNDSGITPPFVFQTSFIPKGIPTNFTDGDFLLFTGFNPQSGFPAIGNSSPLTINFDRPVFGAGTQIAVDDILKFNVFVSAFDSANNLLGTFSIPGTSSVTLDNSALFVGISSETANISRLVFSTSELNRAFAINRVSIIAFPEPNYTLAILAFGVSSAILKVRQRR</sequence>
<dbReference type="EnsemblBacteria" id="ACC82096">
    <property type="protein sequence ID" value="ACC82096"/>
    <property type="gene ID" value="Npun_F3706"/>
</dbReference>
<reference evidence="3" key="1">
    <citation type="submission" date="2008-04" db="EMBL/GenBank/DDBJ databases">
        <title>Complete sequence of chromosome of Nostoc punctiforme ATCC 29133.</title>
        <authorList>
            <consortium name="US DOE Joint Genome Institute"/>
            <person name="Copeland A."/>
            <person name="Lucas S."/>
            <person name="Lapidus A."/>
            <person name="Glavina del Rio T."/>
            <person name="Dalin E."/>
            <person name="Tice H."/>
            <person name="Pitluck S."/>
            <person name="Chain P."/>
            <person name="Malfatti S."/>
            <person name="Shin M."/>
            <person name="Vergez L."/>
            <person name="Schmutz J."/>
            <person name="Larimer F."/>
            <person name="Land M."/>
            <person name="Hauser L."/>
            <person name="Kyrpides N."/>
            <person name="Kim E."/>
            <person name="Meeks J.C."/>
            <person name="Elhai J."/>
            <person name="Campbell E.L."/>
            <person name="Thiel T."/>
            <person name="Longmire J."/>
            <person name="Potts M."/>
            <person name="Atlas R."/>
        </authorList>
    </citation>
    <scope>NUCLEOTIDE SEQUENCE [LARGE SCALE GENOMIC DNA]</scope>
    <source>
        <strain evidence="3">ATCC 29133 / PCC 73102</strain>
    </source>
</reference>
<dbReference type="Proteomes" id="UP000001191">
    <property type="component" value="Chromosome"/>
</dbReference>
<keyword evidence="1" id="KW-0812">Transmembrane</keyword>
<accession>B2J329</accession>